<dbReference type="Pfam" id="PF13480">
    <property type="entry name" value="Acetyltransf_6"/>
    <property type="match status" value="1"/>
</dbReference>
<gene>
    <name evidence="2" type="ORF">I5731_04870</name>
</gene>
<dbReference type="RefSeq" id="WP_197310246.1">
    <property type="nucleotide sequence ID" value="NZ_JADZLT010000041.1"/>
</dbReference>
<evidence type="ECO:0000313" key="2">
    <source>
        <dbReference type="EMBL" id="MBH0237145.1"/>
    </source>
</evidence>
<dbReference type="SUPFAM" id="SSF55729">
    <property type="entry name" value="Acyl-CoA N-acyltransferases (Nat)"/>
    <property type="match status" value="1"/>
</dbReference>
<comment type="caution">
    <text evidence="2">The sequence shown here is derived from an EMBL/GenBank/DDBJ whole genome shotgun (WGS) entry which is preliminary data.</text>
</comment>
<name>A0A931MXN3_9HYPH</name>
<keyword evidence="3" id="KW-1185">Reference proteome</keyword>
<dbReference type="Proteomes" id="UP000631694">
    <property type="component" value="Unassembled WGS sequence"/>
</dbReference>
<sequence>MMTEGAVRLDLADFAAEPAWSAAPAGAVDVGQLAIEVHTDMANPALWAAWDRLEQSGSLSVFQTRFFMQPFLTELVPASRAAPIVVTVHGADGRPQVIVPFVMRRVKGLRKIELADLDLCDYAAPLLARDAVFDHASAVQLWRRIIAKLPVADAITMKKMPPTVGNLPNPLALLPGVAAMGVTTAVVPMAGVDITRTGAYKDAAGKIRKMKKAGDYRFLVAGNAAEADRLIDAMILQRRVRCAELGQTSNLDEPHIGGFFRDLAHRGCADGRVSLTAIELDGTLIAVIYGFVHRGRWNGIVTAMGGEEYRRYSPGLCNMVETQAHWKAAGLDVFDIGVGNLHYKERFDGRQVDLFEYQQPLTTRGRIVAIEARLRRSIRHYLDLHPELNRRVRRVVGK</sequence>
<dbReference type="InterPro" id="IPR038740">
    <property type="entry name" value="BioF2-like_GNAT_dom"/>
</dbReference>
<protein>
    <submittedName>
        <fullName evidence="2">GNAT family N-acetyltransferase</fullName>
    </submittedName>
</protein>
<reference evidence="2" key="1">
    <citation type="submission" date="2020-12" db="EMBL/GenBank/DDBJ databases">
        <title>Methylobrevis albus sp. nov., isolated from fresh water lack sediment.</title>
        <authorList>
            <person name="Zou Q."/>
        </authorList>
    </citation>
    <scope>NUCLEOTIDE SEQUENCE</scope>
    <source>
        <strain evidence="2">L22</strain>
    </source>
</reference>
<dbReference type="InterPro" id="IPR016181">
    <property type="entry name" value="Acyl_CoA_acyltransferase"/>
</dbReference>
<proteinExistence type="predicted"/>
<dbReference type="AlphaFoldDB" id="A0A931MXN3"/>
<evidence type="ECO:0000313" key="3">
    <source>
        <dbReference type="Proteomes" id="UP000631694"/>
    </source>
</evidence>
<accession>A0A931MXN3</accession>
<dbReference type="EMBL" id="JADZLT010000041">
    <property type="protein sequence ID" value="MBH0237145.1"/>
    <property type="molecule type" value="Genomic_DNA"/>
</dbReference>
<organism evidence="2 3">
    <name type="scientific">Methylobrevis albus</name>
    <dbReference type="NCBI Taxonomy" id="2793297"/>
    <lineage>
        <taxon>Bacteria</taxon>
        <taxon>Pseudomonadati</taxon>
        <taxon>Pseudomonadota</taxon>
        <taxon>Alphaproteobacteria</taxon>
        <taxon>Hyphomicrobiales</taxon>
        <taxon>Pleomorphomonadaceae</taxon>
        <taxon>Methylobrevis</taxon>
    </lineage>
</organism>
<evidence type="ECO:0000259" key="1">
    <source>
        <dbReference type="Pfam" id="PF13480"/>
    </source>
</evidence>
<feature type="domain" description="BioF2-like acetyltransferase" evidence="1">
    <location>
        <begin position="202"/>
        <end position="345"/>
    </location>
</feature>